<protein>
    <submittedName>
        <fullName evidence="1">Uncharacterized protein</fullName>
    </submittedName>
</protein>
<dbReference type="EMBL" id="JBAMMX010000027">
    <property type="protein sequence ID" value="KAK6913453.1"/>
    <property type="molecule type" value="Genomic_DNA"/>
</dbReference>
<dbReference type="PANTHER" id="PTHR34563">
    <property type="entry name" value="BNACNNG33880D PROTEIN"/>
    <property type="match status" value="1"/>
</dbReference>
<dbReference type="Proteomes" id="UP001370490">
    <property type="component" value="Unassembled WGS sequence"/>
</dbReference>
<evidence type="ECO:0000313" key="2">
    <source>
        <dbReference type="Proteomes" id="UP001370490"/>
    </source>
</evidence>
<evidence type="ECO:0000313" key="1">
    <source>
        <dbReference type="EMBL" id="KAK6913453.1"/>
    </source>
</evidence>
<keyword evidence="2" id="KW-1185">Reference proteome</keyword>
<accession>A0AAN8UMU5</accession>
<name>A0AAN8UMU5_9MAGN</name>
<proteinExistence type="predicted"/>
<dbReference type="PANTHER" id="PTHR34563:SF9">
    <property type="entry name" value="MADS-BOX DOMAIN-CONTAINING PROTEIN"/>
    <property type="match status" value="1"/>
</dbReference>
<organism evidence="1 2">
    <name type="scientific">Dillenia turbinata</name>
    <dbReference type="NCBI Taxonomy" id="194707"/>
    <lineage>
        <taxon>Eukaryota</taxon>
        <taxon>Viridiplantae</taxon>
        <taxon>Streptophyta</taxon>
        <taxon>Embryophyta</taxon>
        <taxon>Tracheophyta</taxon>
        <taxon>Spermatophyta</taxon>
        <taxon>Magnoliopsida</taxon>
        <taxon>eudicotyledons</taxon>
        <taxon>Gunneridae</taxon>
        <taxon>Pentapetalae</taxon>
        <taxon>Dilleniales</taxon>
        <taxon>Dilleniaceae</taxon>
        <taxon>Dillenia</taxon>
    </lineage>
</organism>
<gene>
    <name evidence="1" type="ORF">RJ641_023054</name>
</gene>
<sequence length="156" mass="17951">MNEGNGDDGIGKSKNGFEVKTQMYESEVEKSESMRVEIRSRKARKLIEETLRIADSPKSKTYALIDQVYHQYTCSPEMGMFPSGRMKMFAADWGHGMLCKAQVRICTYKHVPEDLAEQNLFEKCKFSSIHYSPKFYFVKSSQQGLKKNLQKLDATQ</sequence>
<reference evidence="1 2" key="1">
    <citation type="submission" date="2023-12" db="EMBL/GenBank/DDBJ databases">
        <title>A high-quality genome assembly for Dillenia turbinata (Dilleniales).</title>
        <authorList>
            <person name="Chanderbali A."/>
        </authorList>
    </citation>
    <scope>NUCLEOTIDE SEQUENCE [LARGE SCALE GENOMIC DNA]</scope>
    <source>
        <strain evidence="1">LSX21</strain>
        <tissue evidence="1">Leaf</tissue>
    </source>
</reference>
<comment type="caution">
    <text evidence="1">The sequence shown here is derived from an EMBL/GenBank/DDBJ whole genome shotgun (WGS) entry which is preliminary data.</text>
</comment>
<dbReference type="AlphaFoldDB" id="A0AAN8UMU5"/>